<name>A0A9D4GA61_DREPO</name>
<reference evidence="1" key="2">
    <citation type="submission" date="2020-11" db="EMBL/GenBank/DDBJ databases">
        <authorList>
            <person name="McCartney M.A."/>
            <person name="Auch B."/>
            <person name="Kono T."/>
            <person name="Mallez S."/>
            <person name="Becker A."/>
            <person name="Gohl D.M."/>
            <person name="Silverstein K.A.T."/>
            <person name="Koren S."/>
            <person name="Bechman K.B."/>
            <person name="Herman A."/>
            <person name="Abrahante J.E."/>
            <person name="Garbe J."/>
        </authorList>
    </citation>
    <scope>NUCLEOTIDE SEQUENCE</scope>
    <source>
        <strain evidence="1">Duluth1</strain>
        <tissue evidence="1">Whole animal</tissue>
    </source>
</reference>
<protein>
    <submittedName>
        <fullName evidence="1">Uncharacterized protein</fullName>
    </submittedName>
</protein>
<comment type="caution">
    <text evidence="1">The sequence shown here is derived from an EMBL/GenBank/DDBJ whole genome shotgun (WGS) entry which is preliminary data.</text>
</comment>
<gene>
    <name evidence="1" type="ORF">DPMN_141537</name>
</gene>
<dbReference type="EMBL" id="JAIWYP010000006">
    <property type="protein sequence ID" value="KAH3813087.1"/>
    <property type="molecule type" value="Genomic_DNA"/>
</dbReference>
<dbReference type="Proteomes" id="UP000828390">
    <property type="component" value="Unassembled WGS sequence"/>
</dbReference>
<reference evidence="1" key="1">
    <citation type="journal article" date="2019" name="bioRxiv">
        <title>The Genome of the Zebra Mussel, Dreissena polymorpha: A Resource for Invasive Species Research.</title>
        <authorList>
            <person name="McCartney M.A."/>
            <person name="Auch B."/>
            <person name="Kono T."/>
            <person name="Mallez S."/>
            <person name="Zhang Y."/>
            <person name="Obille A."/>
            <person name="Becker A."/>
            <person name="Abrahante J.E."/>
            <person name="Garbe J."/>
            <person name="Badalamenti J.P."/>
            <person name="Herman A."/>
            <person name="Mangelson H."/>
            <person name="Liachko I."/>
            <person name="Sullivan S."/>
            <person name="Sone E.D."/>
            <person name="Koren S."/>
            <person name="Silverstein K.A.T."/>
            <person name="Beckman K.B."/>
            <person name="Gohl D.M."/>
        </authorList>
    </citation>
    <scope>NUCLEOTIDE SEQUENCE</scope>
    <source>
        <strain evidence="1">Duluth1</strain>
        <tissue evidence="1">Whole animal</tissue>
    </source>
</reference>
<dbReference type="Gene3D" id="3.80.10.10">
    <property type="entry name" value="Ribonuclease Inhibitor"/>
    <property type="match status" value="1"/>
</dbReference>
<dbReference type="AlphaFoldDB" id="A0A9D4GA61"/>
<dbReference type="InterPro" id="IPR032675">
    <property type="entry name" value="LRR_dom_sf"/>
</dbReference>
<organism evidence="1 2">
    <name type="scientific">Dreissena polymorpha</name>
    <name type="common">Zebra mussel</name>
    <name type="synonym">Mytilus polymorpha</name>
    <dbReference type="NCBI Taxonomy" id="45954"/>
    <lineage>
        <taxon>Eukaryota</taxon>
        <taxon>Metazoa</taxon>
        <taxon>Spiralia</taxon>
        <taxon>Lophotrochozoa</taxon>
        <taxon>Mollusca</taxon>
        <taxon>Bivalvia</taxon>
        <taxon>Autobranchia</taxon>
        <taxon>Heteroconchia</taxon>
        <taxon>Euheterodonta</taxon>
        <taxon>Imparidentia</taxon>
        <taxon>Neoheterodontei</taxon>
        <taxon>Myida</taxon>
        <taxon>Dreissenoidea</taxon>
        <taxon>Dreissenidae</taxon>
        <taxon>Dreissena</taxon>
    </lineage>
</organism>
<sequence>MCCYFAEAGNSATSTHLVWIVLSGADSTQCAEPPAVLPSIEHIILLKVTCSSTWLRSLLSTLLTLDHGVKCELRRCDITSCAAGEVSESSTHIDASIRTSKKSLHMYMSKKDYPGLYSAFSGLYNNNEGHWYCLVKTAESGEQSSLIEQVDSTYIDVYNKPLVFNGLHGIYFKSWMERSDVEYMEVVWRSVLSPESRTQLESPSIKVYDSPGLWEALNGLNIKSLTLSCWEEHLEVNNGESLSHSISSLKWLETLSIEVYGSRGLWEAFHGLNIKSLSLGCWEECLDVKHVESLSQCLSSLKQLETLTIYVRTYINLQLPQSLQYLNVYCCTLHPPELHKLVNILCTCIQKVETKLEFGCATYEDNLLERIDLEEYIAIEQELEKLKNVTLKQFRIFDQISSNMRADGSHSDWFARGVVGVDDDHQDVENVNKYAYGLFIKYINDDTIHRISMRFQMIPPSI</sequence>
<evidence type="ECO:0000313" key="2">
    <source>
        <dbReference type="Proteomes" id="UP000828390"/>
    </source>
</evidence>
<proteinExistence type="predicted"/>
<keyword evidence="2" id="KW-1185">Reference proteome</keyword>
<dbReference type="SUPFAM" id="SSF52058">
    <property type="entry name" value="L domain-like"/>
    <property type="match status" value="1"/>
</dbReference>
<evidence type="ECO:0000313" key="1">
    <source>
        <dbReference type="EMBL" id="KAH3813087.1"/>
    </source>
</evidence>
<accession>A0A9D4GA61</accession>